<protein>
    <recommendedName>
        <fullName evidence="4">Reverse transcriptase Ty1/copia-type domain-containing protein</fullName>
    </recommendedName>
</protein>
<comment type="caution">
    <text evidence="2">The sequence shown here is derived from an EMBL/GenBank/DDBJ whole genome shotgun (WGS) entry which is preliminary data.</text>
</comment>
<evidence type="ECO:0000313" key="3">
    <source>
        <dbReference type="Proteomes" id="UP001642484"/>
    </source>
</evidence>
<keyword evidence="3" id="KW-1185">Reference proteome</keyword>
<name>A0ABP0M7G9_9DINO</name>
<keyword evidence="1" id="KW-0175">Coiled coil</keyword>
<organism evidence="2 3">
    <name type="scientific">Durusdinium trenchii</name>
    <dbReference type="NCBI Taxonomy" id="1381693"/>
    <lineage>
        <taxon>Eukaryota</taxon>
        <taxon>Sar</taxon>
        <taxon>Alveolata</taxon>
        <taxon>Dinophyceae</taxon>
        <taxon>Suessiales</taxon>
        <taxon>Symbiodiniaceae</taxon>
        <taxon>Durusdinium</taxon>
    </lineage>
</organism>
<evidence type="ECO:0000256" key="1">
    <source>
        <dbReference type="SAM" id="Coils"/>
    </source>
</evidence>
<dbReference type="Proteomes" id="UP001642484">
    <property type="component" value="Unassembled WGS sequence"/>
</dbReference>
<evidence type="ECO:0008006" key="4">
    <source>
        <dbReference type="Google" id="ProtNLM"/>
    </source>
</evidence>
<proteinExistence type="predicted"/>
<gene>
    <name evidence="2" type="ORF">CCMP2556_LOCUS24544</name>
</gene>
<reference evidence="2 3" key="1">
    <citation type="submission" date="2024-02" db="EMBL/GenBank/DDBJ databases">
        <authorList>
            <person name="Chen Y."/>
            <person name="Shah S."/>
            <person name="Dougan E. K."/>
            <person name="Thang M."/>
            <person name="Chan C."/>
        </authorList>
    </citation>
    <scope>NUCLEOTIDE SEQUENCE [LARGE SCALE GENOMIC DNA]</scope>
</reference>
<feature type="coiled-coil region" evidence="1">
    <location>
        <begin position="384"/>
        <end position="418"/>
    </location>
</feature>
<dbReference type="EMBL" id="CAXAMN010016114">
    <property type="protein sequence ID" value="CAK9047425.1"/>
    <property type="molecule type" value="Genomic_DNA"/>
</dbReference>
<accession>A0ABP0M7G9</accession>
<sequence length="476" mass="53952">MRARFVLKWAADGKGGLKAKARLVLQGFADPDLLQGQLDTSSPTLSRSSRQVIIAISEVLSWERWTADVATAFLQGDPQQRILWARIPKDACELIGVPPGTLMRLIKPLYGQADAPRQRNNESQGGYLVLLCNKAVLDDTSDHDYIILDWRSFKLPRVSRSSLNAVSQACSAAMDALEYLLIFWEGCLKHDFQLRQVNELKPSLSSALVVDAKALYDSLKAETPSLQGDKRTKIEVMVTKQKMLCMDTKLRWVSSEIQLADGVTKSSARQLFADRLRSHQISLRSDMTFQAAKKKTLAERQANARKHAISRSGNRHSLAYIILISQMMMVQAMQPSFEMALDFAFSPEMTLTLFILLMTMAETALEKNVFGLLKMEITRFQQDLRDSDAYNAQLKDQLDALEGENNELEKEMDALTLMRDYLSGDIGKLDGKYKDVRIKWQIAYDKLEAIKYELDRNPVPRSVWTTRTGNKYHMGR</sequence>
<evidence type="ECO:0000313" key="2">
    <source>
        <dbReference type="EMBL" id="CAK9047425.1"/>
    </source>
</evidence>